<protein>
    <recommendedName>
        <fullName evidence="3">Phosphoserine phosphatase</fullName>
        <shortName evidence="3">PSP</shortName>
        <ecNumber evidence="3">3.1.3.3</ecNumber>
    </recommendedName>
</protein>
<dbReference type="NCBIfam" id="TIGR01549">
    <property type="entry name" value="HAD-SF-IA-v1"/>
    <property type="match status" value="1"/>
</dbReference>
<sequence>MNKLENLKIIIFDLDDTLIVEVAAVEAAFLATCELAHKKYGIDAENLYHTVKSHGRQLWNAFVDIEYCNNIGIGYWEGLWGNFIGDHHNLKFISDRIPTYRYQVWYNALAEFKINDSIFVQQLVDVFGNELRQRLVLFPETESTLKQLSQNYSLALITNGISDLQHEKLEKTNLLAYFQHITISGEEGFGKPDPRIFKLTLDKLGISVENAAMVGDNLSRDIKGAQKIGIRGIWINRSRKTLSQDICIPDAQISSLIELLKLF</sequence>
<evidence type="ECO:0000256" key="3">
    <source>
        <dbReference type="HAMAP-Rule" id="MF_02240"/>
    </source>
</evidence>
<dbReference type="SFLD" id="SFLDS00003">
    <property type="entry name" value="Haloacid_Dehalogenase"/>
    <property type="match status" value="1"/>
</dbReference>
<dbReference type="Gene3D" id="1.20.120.710">
    <property type="entry name" value="Haloacid dehalogenase hydrolase-like domain"/>
    <property type="match status" value="1"/>
</dbReference>
<comment type="similarity">
    <text evidence="3">Belongs to the HAD-like hydrolase superfamily.</text>
</comment>
<accession>A0A9Q5Z733</accession>
<name>A0A9Q5Z733_NOSLI</name>
<evidence type="ECO:0000256" key="1">
    <source>
        <dbReference type="ARBA" id="ARBA00022801"/>
    </source>
</evidence>
<keyword evidence="3" id="KW-0028">Amino-acid biosynthesis</keyword>
<dbReference type="SFLD" id="SFLDG01129">
    <property type="entry name" value="C1.5:_HAD__Beta-PGM__Phosphata"/>
    <property type="match status" value="1"/>
</dbReference>
<dbReference type="PANTHER" id="PTHR46470">
    <property type="entry name" value="N-ACYLNEURAMINATE-9-PHOSPHATASE"/>
    <property type="match status" value="1"/>
</dbReference>
<dbReference type="HAMAP" id="MF_02240">
    <property type="entry name" value="PSP"/>
    <property type="match status" value="1"/>
</dbReference>
<organism evidence="4 5">
    <name type="scientific">Nostoc linckia z8</name>
    <dbReference type="NCBI Taxonomy" id="1628746"/>
    <lineage>
        <taxon>Bacteria</taxon>
        <taxon>Bacillati</taxon>
        <taxon>Cyanobacteriota</taxon>
        <taxon>Cyanophyceae</taxon>
        <taxon>Nostocales</taxon>
        <taxon>Nostocaceae</taxon>
        <taxon>Nostoc</taxon>
    </lineage>
</organism>
<dbReference type="InterPro" id="IPR023214">
    <property type="entry name" value="HAD_sf"/>
</dbReference>
<dbReference type="InterPro" id="IPR036412">
    <property type="entry name" value="HAD-like_sf"/>
</dbReference>
<comment type="catalytic activity">
    <reaction evidence="3">
        <text>O-phospho-D-serine + H2O = D-serine + phosphate</text>
        <dbReference type="Rhea" id="RHEA:24873"/>
        <dbReference type="ChEBI" id="CHEBI:15377"/>
        <dbReference type="ChEBI" id="CHEBI:35247"/>
        <dbReference type="ChEBI" id="CHEBI:43474"/>
        <dbReference type="ChEBI" id="CHEBI:58680"/>
        <dbReference type="EC" id="3.1.3.3"/>
    </reaction>
</comment>
<evidence type="ECO:0000256" key="2">
    <source>
        <dbReference type="ARBA" id="ARBA00022842"/>
    </source>
</evidence>
<evidence type="ECO:0000313" key="4">
    <source>
        <dbReference type="EMBL" id="PHJ97149.1"/>
    </source>
</evidence>
<dbReference type="EC" id="3.1.3.3" evidence="3"/>
<dbReference type="GO" id="GO:0006564">
    <property type="term" value="P:L-serine biosynthetic process"/>
    <property type="evidence" value="ECO:0007669"/>
    <property type="project" value="UniProtKB-UniRule"/>
</dbReference>
<dbReference type="AlphaFoldDB" id="A0A9Q5Z733"/>
<keyword evidence="3" id="KW-0170">Cobalt</keyword>
<dbReference type="GeneID" id="57096531"/>
<dbReference type="Pfam" id="PF13419">
    <property type="entry name" value="HAD_2"/>
    <property type="match status" value="1"/>
</dbReference>
<reference evidence="4 5" key="1">
    <citation type="submission" date="2015-02" db="EMBL/GenBank/DDBJ databases">
        <title>Nostoc linckia genome annotation.</title>
        <authorList>
            <person name="Zhou Z."/>
        </authorList>
    </citation>
    <scope>NUCLEOTIDE SEQUENCE [LARGE SCALE GENOMIC DNA]</scope>
    <source>
        <strain evidence="5">z8</strain>
    </source>
</reference>
<comment type="function">
    <text evidence="3">Catalyzes the last step of the phosphorylated serine biosynthetic pathway, i.e. dephosphorylation of O-phospho-L-serine to form L-serine.</text>
</comment>
<keyword evidence="3" id="KW-0718">Serine biosynthesis</keyword>
<proteinExistence type="inferred from homology"/>
<dbReference type="RefSeq" id="WP_099071549.1">
    <property type="nucleotide sequence ID" value="NZ_LAHD01000118.1"/>
</dbReference>
<dbReference type="InterPro" id="IPR006439">
    <property type="entry name" value="HAD-SF_hydro_IA"/>
</dbReference>
<dbReference type="Proteomes" id="UP000222310">
    <property type="component" value="Unassembled WGS sequence"/>
</dbReference>
<dbReference type="InterPro" id="IPR051400">
    <property type="entry name" value="HAD-like_hydrolase"/>
</dbReference>
<evidence type="ECO:0000313" key="5">
    <source>
        <dbReference type="Proteomes" id="UP000222310"/>
    </source>
</evidence>
<dbReference type="InterPro" id="IPR044266">
    <property type="entry name" value="PSP_YsaA"/>
</dbReference>
<dbReference type="NCBIfam" id="TIGR01509">
    <property type="entry name" value="HAD-SF-IA-v3"/>
    <property type="match status" value="1"/>
</dbReference>
<dbReference type="PANTHER" id="PTHR46470:SF3">
    <property type="entry name" value="N-ACYLNEURAMINATE-9-PHOSPHATASE"/>
    <property type="match status" value="1"/>
</dbReference>
<dbReference type="SUPFAM" id="SSF56784">
    <property type="entry name" value="HAD-like"/>
    <property type="match status" value="1"/>
</dbReference>
<dbReference type="Gene3D" id="3.40.50.1000">
    <property type="entry name" value="HAD superfamily/HAD-like"/>
    <property type="match status" value="1"/>
</dbReference>
<dbReference type="EMBL" id="LAHD01000118">
    <property type="protein sequence ID" value="PHJ97149.1"/>
    <property type="molecule type" value="Genomic_DNA"/>
</dbReference>
<comment type="caution">
    <text evidence="4">The sequence shown here is derived from an EMBL/GenBank/DDBJ whole genome shotgun (WGS) entry which is preliminary data.</text>
</comment>
<dbReference type="GO" id="GO:0036424">
    <property type="term" value="F:L-phosphoserine phosphatase activity"/>
    <property type="evidence" value="ECO:0007669"/>
    <property type="project" value="UniProtKB-UniRule"/>
</dbReference>
<comment type="catalytic activity">
    <reaction evidence="3">
        <text>O-phospho-L-serine + H2O = L-serine + phosphate</text>
        <dbReference type="Rhea" id="RHEA:21208"/>
        <dbReference type="ChEBI" id="CHEBI:15377"/>
        <dbReference type="ChEBI" id="CHEBI:33384"/>
        <dbReference type="ChEBI" id="CHEBI:43474"/>
        <dbReference type="ChEBI" id="CHEBI:57524"/>
        <dbReference type="EC" id="3.1.3.3"/>
    </reaction>
</comment>
<comment type="pathway">
    <text evidence="3">Amino-acid biosynthesis; L-serine biosynthesis; L-serine from 3-phospho-D-glycerate: step 3/3.</text>
</comment>
<keyword evidence="2 3" id="KW-0460">Magnesium</keyword>
<dbReference type="InterPro" id="IPR041492">
    <property type="entry name" value="HAD_2"/>
</dbReference>
<comment type="cofactor">
    <cofactor evidence="3">
        <name>Mg(2+)</name>
        <dbReference type="ChEBI" id="CHEBI:18420"/>
    </cofactor>
    <cofactor evidence="3">
        <name>Co(2+)</name>
        <dbReference type="ChEBI" id="CHEBI:48828"/>
    </cofactor>
</comment>
<keyword evidence="1 3" id="KW-0378">Hydrolase</keyword>
<gene>
    <name evidence="4" type="ORF">VF08_29245</name>
</gene>